<dbReference type="EMBL" id="JAGETV010000003">
    <property type="protein sequence ID" value="MBO1926544.1"/>
    <property type="molecule type" value="Genomic_DNA"/>
</dbReference>
<dbReference type="InterPro" id="IPR013976">
    <property type="entry name" value="HDOD"/>
</dbReference>
<dbReference type="RefSeq" id="WP_208147728.1">
    <property type="nucleotide sequence ID" value="NZ_JAGETV010000003.1"/>
</dbReference>
<evidence type="ECO:0000259" key="1">
    <source>
        <dbReference type="PROSITE" id="PS51833"/>
    </source>
</evidence>
<evidence type="ECO:0000313" key="2">
    <source>
        <dbReference type="EMBL" id="MBO1926544.1"/>
    </source>
</evidence>
<gene>
    <name evidence="2" type="ORF">J3998_03060</name>
</gene>
<proteinExistence type="predicted"/>
<protein>
    <submittedName>
        <fullName evidence="2">HDOD domain-containing protein</fullName>
    </submittedName>
</protein>
<dbReference type="PANTHER" id="PTHR33525:SF4">
    <property type="entry name" value="CYCLIC DI-GMP PHOSPHODIESTERASE CDGJ"/>
    <property type="match status" value="1"/>
</dbReference>
<keyword evidence="3" id="KW-1185">Reference proteome</keyword>
<sequence>MSLTMQQGISNAQKILENLSVDPMPQEFFELQGEMFSASPNMVKIGDIIGRHPKLLGQFLGSVNQRLKRPQDDLILDPHAAVNLLGLKEIEQLFLLSYLSSSVPKTHFDQELINRSKRASIAAAELSYWVNDIGYAEANLVSFLQDIGAIYMARAYGSEYLGACNQTQLNFPFSGYQKEMEKYQTAHTYLGSLIVHRWQLGSLLAKSVLLHHSKDLQSLQKYDIRVAHMVAMIQVANGLVQLNYYQEEETEELRESIDRAAQFLELPENAIKAAISVLEKWGDSCCNHGASH</sequence>
<dbReference type="Gene3D" id="1.10.3210.10">
    <property type="entry name" value="Hypothetical protein af1432"/>
    <property type="match status" value="1"/>
</dbReference>
<organism evidence="2 3">
    <name type="scientific">Thiomicrorhabdus marina</name>
    <dbReference type="NCBI Taxonomy" id="2818442"/>
    <lineage>
        <taxon>Bacteria</taxon>
        <taxon>Pseudomonadati</taxon>
        <taxon>Pseudomonadota</taxon>
        <taxon>Gammaproteobacteria</taxon>
        <taxon>Thiotrichales</taxon>
        <taxon>Piscirickettsiaceae</taxon>
        <taxon>Thiomicrorhabdus</taxon>
    </lineage>
</organism>
<dbReference type="Pfam" id="PF08668">
    <property type="entry name" value="HDOD"/>
    <property type="match status" value="1"/>
</dbReference>
<dbReference type="PROSITE" id="PS51833">
    <property type="entry name" value="HDOD"/>
    <property type="match status" value="1"/>
</dbReference>
<feature type="domain" description="HDOD" evidence="1">
    <location>
        <begin position="21"/>
        <end position="214"/>
    </location>
</feature>
<reference evidence="2 3" key="1">
    <citation type="submission" date="2021-03" db="EMBL/GenBank/DDBJ databases">
        <title>Thiomicrorhabdus sp.nov.,novel sulfur-oxidizing bacteria isolated from coastal sediment.</title>
        <authorList>
            <person name="Liu X."/>
        </authorList>
    </citation>
    <scope>NUCLEOTIDE SEQUENCE [LARGE SCALE GENOMIC DNA]</scope>
    <source>
        <strain evidence="2 3">6S2-11</strain>
    </source>
</reference>
<comment type="caution">
    <text evidence="2">The sequence shown here is derived from an EMBL/GenBank/DDBJ whole genome shotgun (WGS) entry which is preliminary data.</text>
</comment>
<accession>A0ABS3Q3M3</accession>
<evidence type="ECO:0000313" key="3">
    <source>
        <dbReference type="Proteomes" id="UP000664835"/>
    </source>
</evidence>
<dbReference type="InterPro" id="IPR052340">
    <property type="entry name" value="RNase_Y/CdgJ"/>
</dbReference>
<dbReference type="PANTHER" id="PTHR33525">
    <property type="match status" value="1"/>
</dbReference>
<dbReference type="Proteomes" id="UP000664835">
    <property type="component" value="Unassembled WGS sequence"/>
</dbReference>
<name>A0ABS3Q3M3_9GAMM</name>
<dbReference type="SUPFAM" id="SSF109604">
    <property type="entry name" value="HD-domain/PDEase-like"/>
    <property type="match status" value="1"/>
</dbReference>